<comment type="similarity">
    <text evidence="1">Belongs to the PREY family.</text>
</comment>
<evidence type="ECO:0000256" key="2">
    <source>
        <dbReference type="ARBA" id="ARBA00040939"/>
    </source>
</evidence>
<dbReference type="SUPFAM" id="SSF158997">
    <property type="entry name" value="Trm112p-like"/>
    <property type="match status" value="1"/>
</dbReference>
<dbReference type="HAMAP" id="MF_01187">
    <property type="entry name" value="UPF0434"/>
    <property type="match status" value="1"/>
</dbReference>
<sequence>MKDDNKKRSFMNTAVRNHDKQFYKIKSDEENKETYTFDEKVLEFLVCPLSKKPLRFDKENNELICDEIGVAYPIVNGIPNLVPQDARTIKSNQPININDPS</sequence>
<evidence type="ECO:0000313" key="3">
    <source>
        <dbReference type="EMBL" id="KAJ8303313.1"/>
    </source>
</evidence>
<dbReference type="PANTHER" id="PTHR33505">
    <property type="entry name" value="ZGC:162634"/>
    <property type="match status" value="1"/>
</dbReference>
<protein>
    <recommendedName>
        <fullName evidence="2">Protein preY, mitochondrial</fullName>
    </recommendedName>
</protein>
<accession>A0ABQ9EJB4</accession>
<proteinExistence type="inferred from homology"/>
<organism evidence="3 4">
    <name type="scientific">Tegillarca granosa</name>
    <name type="common">Malaysian cockle</name>
    <name type="synonym">Anadara granosa</name>
    <dbReference type="NCBI Taxonomy" id="220873"/>
    <lineage>
        <taxon>Eukaryota</taxon>
        <taxon>Metazoa</taxon>
        <taxon>Spiralia</taxon>
        <taxon>Lophotrochozoa</taxon>
        <taxon>Mollusca</taxon>
        <taxon>Bivalvia</taxon>
        <taxon>Autobranchia</taxon>
        <taxon>Pteriomorphia</taxon>
        <taxon>Arcoida</taxon>
        <taxon>Arcoidea</taxon>
        <taxon>Arcidae</taxon>
        <taxon>Tegillarca</taxon>
    </lineage>
</organism>
<evidence type="ECO:0000313" key="4">
    <source>
        <dbReference type="Proteomes" id="UP001217089"/>
    </source>
</evidence>
<dbReference type="InterPro" id="IPR005651">
    <property type="entry name" value="Trm112-like"/>
</dbReference>
<dbReference type="PANTHER" id="PTHR33505:SF4">
    <property type="entry name" value="PROTEIN PREY, MITOCHONDRIAL"/>
    <property type="match status" value="1"/>
</dbReference>
<evidence type="ECO:0000256" key="1">
    <source>
        <dbReference type="ARBA" id="ARBA00038479"/>
    </source>
</evidence>
<reference evidence="3 4" key="1">
    <citation type="submission" date="2022-12" db="EMBL/GenBank/DDBJ databases">
        <title>Chromosome-level genome of Tegillarca granosa.</title>
        <authorList>
            <person name="Kim J."/>
        </authorList>
    </citation>
    <scope>NUCLEOTIDE SEQUENCE [LARGE SCALE GENOMIC DNA]</scope>
    <source>
        <strain evidence="3">Teg-2019</strain>
        <tissue evidence="3">Adductor muscle</tissue>
    </source>
</reference>
<dbReference type="Gene3D" id="2.20.25.10">
    <property type="match status" value="1"/>
</dbReference>
<dbReference type="Pfam" id="PF03966">
    <property type="entry name" value="Trm112p"/>
    <property type="match status" value="1"/>
</dbReference>
<comment type="caution">
    <text evidence="3">The sequence shown here is derived from an EMBL/GenBank/DDBJ whole genome shotgun (WGS) entry which is preliminary data.</text>
</comment>
<dbReference type="EMBL" id="JARBDR010000917">
    <property type="protein sequence ID" value="KAJ8303313.1"/>
    <property type="molecule type" value="Genomic_DNA"/>
</dbReference>
<name>A0ABQ9EJB4_TEGGR</name>
<dbReference type="Proteomes" id="UP001217089">
    <property type="component" value="Unassembled WGS sequence"/>
</dbReference>
<keyword evidence="4" id="KW-1185">Reference proteome</keyword>
<gene>
    <name evidence="3" type="ORF">KUTeg_019709</name>
</gene>